<reference evidence="1" key="1">
    <citation type="journal article" date="2015" name="Nature">
        <title>Complex archaea that bridge the gap between prokaryotes and eukaryotes.</title>
        <authorList>
            <person name="Spang A."/>
            <person name="Saw J.H."/>
            <person name="Jorgensen S.L."/>
            <person name="Zaremba-Niedzwiedzka K."/>
            <person name="Martijn J."/>
            <person name="Lind A.E."/>
            <person name="van Eijk R."/>
            <person name="Schleper C."/>
            <person name="Guy L."/>
            <person name="Ettema T.J."/>
        </authorList>
    </citation>
    <scope>NUCLEOTIDE SEQUENCE</scope>
</reference>
<organism evidence="1">
    <name type="scientific">marine sediment metagenome</name>
    <dbReference type="NCBI Taxonomy" id="412755"/>
    <lineage>
        <taxon>unclassified sequences</taxon>
        <taxon>metagenomes</taxon>
        <taxon>ecological metagenomes</taxon>
    </lineage>
</organism>
<name>A0A0F9PSJ5_9ZZZZ</name>
<dbReference type="EMBL" id="LAZR01002618">
    <property type="protein sequence ID" value="KKN27677.1"/>
    <property type="molecule type" value="Genomic_DNA"/>
</dbReference>
<gene>
    <name evidence="1" type="ORF">LCGC14_0862000</name>
</gene>
<dbReference type="AlphaFoldDB" id="A0A0F9PSJ5"/>
<evidence type="ECO:0000313" key="1">
    <source>
        <dbReference type="EMBL" id="KKN27677.1"/>
    </source>
</evidence>
<proteinExistence type="predicted"/>
<accession>A0A0F9PSJ5</accession>
<evidence type="ECO:0008006" key="2">
    <source>
        <dbReference type="Google" id="ProtNLM"/>
    </source>
</evidence>
<comment type="caution">
    <text evidence="1">The sequence shown here is derived from an EMBL/GenBank/DDBJ whole genome shotgun (WGS) entry which is preliminary data.</text>
</comment>
<sequence>MAKPKMQRLAFDFPAQAVEELDRLRAEFTHQETRADLLRDALKLYKFLAEHRADGYEVLVRKIEGEKIIIDF</sequence>
<protein>
    <recommendedName>
        <fullName evidence="2">Ribbon-helix-helix protein CopG domain-containing protein</fullName>
    </recommendedName>
</protein>